<reference evidence="7" key="1">
    <citation type="journal article" date="2014" name="Int. J. Syst. Evol. Microbiol.">
        <title>Complete genome sequence of Corynebacterium casei LMG S-19264T (=DSM 44701T), isolated from a smear-ripened cheese.</title>
        <authorList>
            <consortium name="US DOE Joint Genome Institute (JGI-PGF)"/>
            <person name="Walter F."/>
            <person name="Albersmeier A."/>
            <person name="Kalinowski J."/>
            <person name="Ruckert C."/>
        </authorList>
    </citation>
    <scope>NUCLEOTIDE SEQUENCE</scope>
    <source>
        <strain evidence="7">KCTC 23224</strain>
    </source>
</reference>
<dbReference type="FunFam" id="3.40.1390.30:FF:000001">
    <property type="entry name" value="GTP cyclohydrolase 1 type 2"/>
    <property type="match status" value="1"/>
</dbReference>
<proteinExistence type="inferred from homology"/>
<organism evidence="7 8">
    <name type="scientific">Mongoliitalea lutea</name>
    <dbReference type="NCBI Taxonomy" id="849756"/>
    <lineage>
        <taxon>Bacteria</taxon>
        <taxon>Pseudomonadati</taxon>
        <taxon>Bacteroidota</taxon>
        <taxon>Cytophagia</taxon>
        <taxon>Cytophagales</taxon>
        <taxon>Cyclobacteriaceae</taxon>
        <taxon>Mongoliitalea</taxon>
    </lineage>
</organism>
<dbReference type="AlphaFoldDB" id="A0A8J3CX66"/>
<dbReference type="GO" id="GO:0046872">
    <property type="term" value="F:metal ion binding"/>
    <property type="evidence" value="ECO:0007669"/>
    <property type="project" value="UniProtKB-UniRule"/>
</dbReference>
<feature type="binding site" evidence="6">
    <location>
        <position position="75"/>
    </location>
    <ligand>
        <name>a divalent metal cation</name>
        <dbReference type="ChEBI" id="CHEBI:60240"/>
        <label>1</label>
    </ligand>
</feature>
<feature type="binding site" evidence="6">
    <location>
        <position position="337"/>
    </location>
    <ligand>
        <name>a divalent metal cation</name>
        <dbReference type="ChEBI" id="CHEBI:60240"/>
        <label>1</label>
    </ligand>
</feature>
<sequence length="374" mass="41283">MKQRKEKYMAYTIREVVSYLEQIAPPAYQESYDNAQLITGNPQAVVQGILCTLDATEEVVQEAIALGCNMIVAHHPIVFKGLKSFTGRNYVERTIILAIKHDIAIYAIHTNLDHVAHGVNKKICDLLGLEKTKILAPKKGILSKLVTFVPKNATEQVLQALFAAGAGEIGEYSSCSFLLDGTGTFTPSQKANPHIGSPGKPHEEPETRIEVLLPSHVERQVLSALKLAHPYEEVAYYMQSLENEHQEVGAGMVGELAVPMSGEAFLVHLKQSMDLKVVKHTKLLAKEVSKVVVCGGAGIFLLSQAKKSGAQFFITSDVKYHEFFDAENQIVICDIGHYESEIYTKELLADILSQKFTNIALYLTKVVTNPITYI</sequence>
<dbReference type="InterPro" id="IPR015867">
    <property type="entry name" value="N-reg_PII/ATP_PRibTrfase_C"/>
</dbReference>
<feature type="binding site" evidence="6">
    <location>
        <position position="341"/>
    </location>
    <ligand>
        <name>a divalent metal cation</name>
        <dbReference type="ChEBI" id="CHEBI:60240"/>
        <label>1</label>
    </ligand>
</feature>
<evidence type="ECO:0000256" key="4">
    <source>
        <dbReference type="ARBA" id="ARBA00022723"/>
    </source>
</evidence>
<comment type="subunit">
    <text evidence="2">Homohexamer.</text>
</comment>
<evidence type="ECO:0000313" key="8">
    <source>
        <dbReference type="Proteomes" id="UP000642809"/>
    </source>
</evidence>
<dbReference type="EMBL" id="BMYF01000005">
    <property type="protein sequence ID" value="GHB31691.1"/>
    <property type="molecule type" value="Genomic_DNA"/>
</dbReference>
<dbReference type="Proteomes" id="UP000642809">
    <property type="component" value="Unassembled WGS sequence"/>
</dbReference>
<evidence type="ECO:0000256" key="2">
    <source>
        <dbReference type="ARBA" id="ARBA00011643"/>
    </source>
</evidence>
<dbReference type="InterPro" id="IPR002678">
    <property type="entry name" value="DUF34/NIF3"/>
</dbReference>
<evidence type="ECO:0000256" key="3">
    <source>
        <dbReference type="ARBA" id="ARBA00022112"/>
    </source>
</evidence>
<accession>A0A8J3CX66</accession>
<keyword evidence="8" id="KW-1185">Reference proteome</keyword>
<feature type="binding site" evidence="6">
    <location>
        <position position="74"/>
    </location>
    <ligand>
        <name>a divalent metal cation</name>
        <dbReference type="ChEBI" id="CHEBI:60240"/>
        <label>1</label>
    </ligand>
</feature>
<evidence type="ECO:0000256" key="1">
    <source>
        <dbReference type="ARBA" id="ARBA00006964"/>
    </source>
</evidence>
<dbReference type="Pfam" id="PF01784">
    <property type="entry name" value="DUF34_NIF3"/>
    <property type="match status" value="1"/>
</dbReference>
<evidence type="ECO:0000256" key="6">
    <source>
        <dbReference type="PIRSR" id="PIRSR602678-1"/>
    </source>
</evidence>
<dbReference type="Gene3D" id="3.40.1390.30">
    <property type="entry name" value="NIF3 (NGG1p interacting factor 3)-like"/>
    <property type="match status" value="1"/>
</dbReference>
<protein>
    <recommendedName>
        <fullName evidence="3 5">GTP cyclohydrolase 1 type 2 homolog</fullName>
    </recommendedName>
</protein>
<comment type="caution">
    <text evidence="7">The sequence shown here is derived from an EMBL/GenBank/DDBJ whole genome shotgun (WGS) entry which is preliminary data.</text>
</comment>
<keyword evidence="4 5" id="KW-0479">Metal-binding</keyword>
<dbReference type="PIRSF" id="PIRSF037489">
    <property type="entry name" value="UCP037489_NIF3_YqfO"/>
    <property type="match status" value="1"/>
</dbReference>
<dbReference type="NCBIfam" id="TIGR00486">
    <property type="entry name" value="YbgI_SA1388"/>
    <property type="match status" value="1"/>
</dbReference>
<dbReference type="InterPro" id="IPR017221">
    <property type="entry name" value="DUF34/NIF3_bac"/>
</dbReference>
<gene>
    <name evidence="7" type="ORF">GCM10008106_10720</name>
</gene>
<comment type="similarity">
    <text evidence="1 5">Belongs to the GTP cyclohydrolase I type 2/NIF3 family.</text>
</comment>
<reference evidence="7" key="2">
    <citation type="submission" date="2020-09" db="EMBL/GenBank/DDBJ databases">
        <authorList>
            <person name="Sun Q."/>
            <person name="Kim S."/>
        </authorList>
    </citation>
    <scope>NUCLEOTIDE SEQUENCE</scope>
    <source>
        <strain evidence="7">KCTC 23224</strain>
    </source>
</reference>
<dbReference type="PANTHER" id="PTHR13799:SF14">
    <property type="entry name" value="GTP CYCLOHYDROLASE 1 TYPE 2 HOMOLOG"/>
    <property type="match status" value="1"/>
</dbReference>
<name>A0A8J3CX66_9BACT</name>
<evidence type="ECO:0000256" key="5">
    <source>
        <dbReference type="PIRNR" id="PIRNR037489"/>
    </source>
</evidence>
<dbReference type="InterPro" id="IPR036069">
    <property type="entry name" value="DUF34/NIF3_sf"/>
</dbReference>
<dbReference type="Gene3D" id="3.30.70.120">
    <property type="match status" value="1"/>
</dbReference>
<dbReference type="SUPFAM" id="SSF102705">
    <property type="entry name" value="NIF3 (NGG1p interacting factor 3)-like"/>
    <property type="match status" value="1"/>
</dbReference>
<dbReference type="GO" id="GO:0005737">
    <property type="term" value="C:cytoplasm"/>
    <property type="evidence" value="ECO:0007669"/>
    <property type="project" value="TreeGrafter"/>
</dbReference>
<feature type="binding site" evidence="6">
    <location>
        <position position="113"/>
    </location>
    <ligand>
        <name>a divalent metal cation</name>
        <dbReference type="ChEBI" id="CHEBI:60240"/>
        <label>1</label>
    </ligand>
</feature>
<evidence type="ECO:0000313" key="7">
    <source>
        <dbReference type="EMBL" id="GHB31691.1"/>
    </source>
</evidence>
<dbReference type="PANTHER" id="PTHR13799">
    <property type="entry name" value="NGG1 INTERACTING FACTOR 3"/>
    <property type="match status" value="1"/>
</dbReference>